<dbReference type="PANTHER" id="PTHR33647">
    <property type="entry name" value="OS01G0793900 PROTEIN"/>
    <property type="match status" value="1"/>
</dbReference>
<keyword evidence="3" id="KW-1185">Reference proteome</keyword>
<organism evidence="2 3">
    <name type="scientific">Eleusine coracana subsp. coracana</name>
    <dbReference type="NCBI Taxonomy" id="191504"/>
    <lineage>
        <taxon>Eukaryota</taxon>
        <taxon>Viridiplantae</taxon>
        <taxon>Streptophyta</taxon>
        <taxon>Embryophyta</taxon>
        <taxon>Tracheophyta</taxon>
        <taxon>Spermatophyta</taxon>
        <taxon>Magnoliopsida</taxon>
        <taxon>Liliopsida</taxon>
        <taxon>Poales</taxon>
        <taxon>Poaceae</taxon>
        <taxon>PACMAD clade</taxon>
        <taxon>Chloridoideae</taxon>
        <taxon>Cynodonteae</taxon>
        <taxon>Eleusininae</taxon>
        <taxon>Eleusine</taxon>
    </lineage>
</organism>
<accession>A0AAV5DLZ6</accession>
<reference evidence="2" key="2">
    <citation type="submission" date="2021-12" db="EMBL/GenBank/DDBJ databases">
        <title>Resequencing data analysis of finger millet.</title>
        <authorList>
            <person name="Hatakeyama M."/>
            <person name="Aluri S."/>
            <person name="Balachadran M.T."/>
            <person name="Sivarajan S.R."/>
            <person name="Poveda L."/>
            <person name="Shimizu-Inatsugi R."/>
            <person name="Schlapbach R."/>
            <person name="Sreeman S.M."/>
            <person name="Shimizu K.K."/>
        </authorList>
    </citation>
    <scope>NUCLEOTIDE SEQUENCE</scope>
</reference>
<reference evidence="2" key="1">
    <citation type="journal article" date="2018" name="DNA Res.">
        <title>Multiple hybrid de novo genome assembly of finger millet, an orphan allotetraploid crop.</title>
        <authorList>
            <person name="Hatakeyama M."/>
            <person name="Aluri S."/>
            <person name="Balachadran M.T."/>
            <person name="Sivarajan S.R."/>
            <person name="Patrignani A."/>
            <person name="Gruter S."/>
            <person name="Poveda L."/>
            <person name="Shimizu-Inatsugi R."/>
            <person name="Baeten J."/>
            <person name="Francoijs K.J."/>
            <person name="Nataraja K.N."/>
            <person name="Reddy Y.A.N."/>
            <person name="Phadnis S."/>
            <person name="Ravikumar R.L."/>
            <person name="Schlapbach R."/>
            <person name="Sreeman S.M."/>
            <person name="Shimizu K.K."/>
        </authorList>
    </citation>
    <scope>NUCLEOTIDE SEQUENCE</scope>
</reference>
<dbReference type="EMBL" id="BQKI01000018">
    <property type="protein sequence ID" value="GJN11552.1"/>
    <property type="molecule type" value="Genomic_DNA"/>
</dbReference>
<sequence>MGNCNCLERSRVMAWDDDYDWGLTPAARSGEARTTAAMENGGMKVKIRMTKGQLRRLLESAGHGGSSADEDVVAEVMSMGDVRVEVIAAMGQRQAAEVHHKPPKLQTIEEEDLDDE</sequence>
<feature type="region of interest" description="Disordered" evidence="1">
    <location>
        <begin position="94"/>
        <end position="116"/>
    </location>
</feature>
<gene>
    <name evidence="2" type="primary">ga29751</name>
    <name evidence="2" type="ORF">PR202_ga29751</name>
</gene>
<proteinExistence type="predicted"/>
<dbReference type="PANTHER" id="PTHR33647:SF5">
    <property type="entry name" value="OS01G0793900 PROTEIN"/>
    <property type="match status" value="1"/>
</dbReference>
<evidence type="ECO:0000313" key="2">
    <source>
        <dbReference type="EMBL" id="GJN11552.1"/>
    </source>
</evidence>
<evidence type="ECO:0000256" key="1">
    <source>
        <dbReference type="SAM" id="MobiDB-lite"/>
    </source>
</evidence>
<dbReference type="Proteomes" id="UP001054889">
    <property type="component" value="Unassembled WGS sequence"/>
</dbReference>
<dbReference type="AlphaFoldDB" id="A0AAV5DLZ6"/>
<comment type="caution">
    <text evidence="2">The sequence shown here is derived from an EMBL/GenBank/DDBJ whole genome shotgun (WGS) entry which is preliminary data.</text>
</comment>
<evidence type="ECO:0000313" key="3">
    <source>
        <dbReference type="Proteomes" id="UP001054889"/>
    </source>
</evidence>
<protein>
    <submittedName>
        <fullName evidence="2">Uncharacterized protein</fullName>
    </submittedName>
</protein>
<name>A0AAV5DLZ6_ELECO</name>